<dbReference type="PANTHER" id="PTHR45669">
    <property type="entry name" value="GLUTAREDOXIN DOMAIN-CONTAINING CYSTEINE-RICH PROTEIN CG12206-RELATED"/>
    <property type="match status" value="1"/>
</dbReference>
<reference evidence="3" key="1">
    <citation type="submission" date="2022-07" db="EMBL/GenBank/DDBJ databases">
        <authorList>
            <person name="Macas J."/>
            <person name="Novak P."/>
            <person name="Neumann P."/>
        </authorList>
    </citation>
    <scope>NUCLEOTIDE SEQUENCE</scope>
</reference>
<feature type="region of interest" description="Disordered" evidence="1">
    <location>
        <begin position="28"/>
        <end position="50"/>
    </location>
</feature>
<protein>
    <recommendedName>
        <fullName evidence="2">Glutaredoxin domain-containing protein</fullName>
    </recommendedName>
</protein>
<proteinExistence type="predicted"/>
<accession>A0AAV0DRZ0</accession>
<gene>
    <name evidence="3" type="ORF">CEPIT_LOCUS18352</name>
</gene>
<dbReference type="Gene3D" id="3.40.30.10">
    <property type="entry name" value="Glutaredoxin"/>
    <property type="match status" value="1"/>
</dbReference>
<dbReference type="CDD" id="cd03031">
    <property type="entry name" value="GRX_GRX_like"/>
    <property type="match status" value="1"/>
</dbReference>
<dbReference type="PROSITE" id="PS51354">
    <property type="entry name" value="GLUTAREDOXIN_2"/>
    <property type="match status" value="1"/>
</dbReference>
<evidence type="ECO:0000313" key="4">
    <source>
        <dbReference type="Proteomes" id="UP001152523"/>
    </source>
</evidence>
<dbReference type="SUPFAM" id="SSF52833">
    <property type="entry name" value="Thioredoxin-like"/>
    <property type="match status" value="1"/>
</dbReference>
<organism evidence="3 4">
    <name type="scientific">Cuscuta epithymum</name>
    <dbReference type="NCBI Taxonomy" id="186058"/>
    <lineage>
        <taxon>Eukaryota</taxon>
        <taxon>Viridiplantae</taxon>
        <taxon>Streptophyta</taxon>
        <taxon>Embryophyta</taxon>
        <taxon>Tracheophyta</taxon>
        <taxon>Spermatophyta</taxon>
        <taxon>Magnoliopsida</taxon>
        <taxon>eudicotyledons</taxon>
        <taxon>Gunneridae</taxon>
        <taxon>Pentapetalae</taxon>
        <taxon>asterids</taxon>
        <taxon>lamiids</taxon>
        <taxon>Solanales</taxon>
        <taxon>Convolvulaceae</taxon>
        <taxon>Cuscuteae</taxon>
        <taxon>Cuscuta</taxon>
        <taxon>Cuscuta subgen. Cuscuta</taxon>
    </lineage>
</organism>
<dbReference type="Proteomes" id="UP001152523">
    <property type="component" value="Unassembled WGS sequence"/>
</dbReference>
<keyword evidence="4" id="KW-1185">Reference proteome</keyword>
<evidence type="ECO:0000256" key="1">
    <source>
        <dbReference type="SAM" id="MobiDB-lite"/>
    </source>
</evidence>
<feature type="compositionally biased region" description="Pro residues" evidence="1">
    <location>
        <begin position="35"/>
        <end position="50"/>
    </location>
</feature>
<dbReference type="EMBL" id="CAMAPF010000148">
    <property type="protein sequence ID" value="CAH9108542.1"/>
    <property type="molecule type" value="Genomic_DNA"/>
</dbReference>
<sequence length="334" mass="38150">MKTVKVKLLKKLKTIGHRKRERIMRLRASDGYIPASPPPPATDPLAPPIPIFFQGEEEEPRSTLQSLVKDQEPEIIEVSELMKDLEDEEMEFLDDVEDKENIRPSPEAKRLENLSLMKAKIESLTKWDSGFFPFSEIDSIEEEEGKDEPPAKVRKMEGKAISLLDFEEKCPPGGSDSVIVYTTGLRGVPKTYEDCQNMILLLENFRVLFFERDISIHSEFKEELWRMLGQENKMKLIPPRLFIRGRYIGGAEEVFALHEQGKLRPLLEGIPLDVGQEVCGGCVGMRFILCFRCSGSRKLHLDQNHDYDSDNGNGEWKKCPECNENGLIVCPFCC</sequence>
<name>A0AAV0DRZ0_9ASTE</name>
<dbReference type="Pfam" id="PF23733">
    <property type="entry name" value="GRXCR1-2_C"/>
    <property type="match status" value="1"/>
</dbReference>
<comment type="caution">
    <text evidence="3">The sequence shown here is derived from an EMBL/GenBank/DDBJ whole genome shotgun (WGS) entry which is preliminary data.</text>
</comment>
<evidence type="ECO:0000259" key="2">
    <source>
        <dbReference type="Pfam" id="PF00462"/>
    </source>
</evidence>
<dbReference type="AlphaFoldDB" id="A0AAV0DRZ0"/>
<dbReference type="InterPro" id="IPR036249">
    <property type="entry name" value="Thioredoxin-like_sf"/>
</dbReference>
<dbReference type="PANTHER" id="PTHR45669:SF28">
    <property type="entry name" value="GLUTAREDOXIN DOMAIN-CONTAINING PROTEIN"/>
    <property type="match status" value="1"/>
</dbReference>
<feature type="domain" description="Glutaredoxin" evidence="2">
    <location>
        <begin position="178"/>
        <end position="248"/>
    </location>
</feature>
<evidence type="ECO:0000313" key="3">
    <source>
        <dbReference type="EMBL" id="CAH9108542.1"/>
    </source>
</evidence>
<dbReference type="Pfam" id="PF00462">
    <property type="entry name" value="Glutaredoxin"/>
    <property type="match status" value="1"/>
</dbReference>
<dbReference type="InterPro" id="IPR002109">
    <property type="entry name" value="Glutaredoxin"/>
</dbReference>